<evidence type="ECO:0000313" key="1">
    <source>
        <dbReference type="EMBL" id="MBI1755593.1"/>
    </source>
</evidence>
<reference evidence="1" key="1">
    <citation type="submission" date="2020-07" db="EMBL/GenBank/DDBJ databases">
        <title>Huge and variable diversity of episymbiotic CPR bacteria and DPANN archaea in groundwater ecosystems.</title>
        <authorList>
            <person name="He C.Y."/>
            <person name="Keren R."/>
            <person name="Whittaker M."/>
            <person name="Farag I.F."/>
            <person name="Doudna J."/>
            <person name="Cate J.H.D."/>
            <person name="Banfield J.F."/>
        </authorList>
    </citation>
    <scope>NUCLEOTIDE SEQUENCE</scope>
    <source>
        <strain evidence="1">NC_groundwater_17_Pr7_B-0.1um_64_12</strain>
    </source>
</reference>
<sequence length="152" mass="17050">MTPDRAVMWGDLVVVRPAGWIFTGGKDLLCTCRDESTFKMKLQRVNSRVRTPQQFQSSQEGIAMRRSRFLRLREMTGLDGPVLMYEMTEPHTDRCVIVFFAFTGGGEVRADLSGPDLTDLQLQVFADAGRIVGSLHKFIFIRDAPKLPPTGA</sequence>
<organism evidence="1 2">
    <name type="scientific">Fimbriimonas ginsengisoli</name>
    <dbReference type="NCBI Taxonomy" id="1005039"/>
    <lineage>
        <taxon>Bacteria</taxon>
        <taxon>Bacillati</taxon>
        <taxon>Armatimonadota</taxon>
        <taxon>Fimbriimonadia</taxon>
        <taxon>Fimbriimonadales</taxon>
        <taxon>Fimbriimonadaceae</taxon>
        <taxon>Fimbriimonas</taxon>
    </lineage>
</organism>
<gene>
    <name evidence="1" type="ORF">HYR64_00610</name>
</gene>
<protein>
    <submittedName>
        <fullName evidence="1">Uncharacterized protein</fullName>
    </submittedName>
</protein>
<dbReference type="Proteomes" id="UP000727962">
    <property type="component" value="Unassembled WGS sequence"/>
</dbReference>
<evidence type="ECO:0000313" key="2">
    <source>
        <dbReference type="Proteomes" id="UP000727962"/>
    </source>
</evidence>
<name>A0A931PSM5_FIMGI</name>
<proteinExistence type="predicted"/>
<accession>A0A931PSM5</accession>
<comment type="caution">
    <text evidence="1">The sequence shown here is derived from an EMBL/GenBank/DDBJ whole genome shotgun (WGS) entry which is preliminary data.</text>
</comment>
<dbReference type="EMBL" id="JACOSL010000004">
    <property type="protein sequence ID" value="MBI1755593.1"/>
    <property type="molecule type" value="Genomic_DNA"/>
</dbReference>
<dbReference type="AlphaFoldDB" id="A0A931PSM5"/>